<evidence type="ECO:0000259" key="1">
    <source>
        <dbReference type="Pfam" id="PF14397"/>
    </source>
</evidence>
<sequence length="335" mass="37612">MAMIGYVARVLTGVRFKKMNHMIDVVHQKCGQNKVRTFFDMLWCAVRYGAGYYDYTMFGFYDMTGAQRDTYLTRVRNKKVSNIMNDMAHDDDFDDKLLFNVRFAKYLRRPTLNGETATPEQMAQFLEGQEAIFAKINHGSCGNGVEKLYVKDFESPAAMLDYIREKKLVVLEHVQAQHPDMARLHPQSVNTMRICTDLVDGQVHIAYITLKMGRGGGVCDNSGQGGILCRVDIDTGKICSPATDDYFNVFDKHPDTGIPLVGYQLPMIEEAKALACQAALEIPEVGHVGWDMAIGPDGPAIIEGNDFPGTDLCQLAPFCPEKTGLWPYYKELLHL</sequence>
<dbReference type="Proteomes" id="UP001199319">
    <property type="component" value="Unassembled WGS sequence"/>
</dbReference>
<reference evidence="2" key="1">
    <citation type="submission" date="2021-10" db="EMBL/GenBank/DDBJ databases">
        <title>Anaerobic single-cell dispensing facilitates the cultivation of human gut bacteria.</title>
        <authorList>
            <person name="Afrizal A."/>
        </authorList>
    </citation>
    <scope>NUCLEOTIDE SEQUENCE</scope>
    <source>
        <strain evidence="2">CLA-AA-H272</strain>
    </source>
</reference>
<proteinExistence type="predicted"/>
<dbReference type="Pfam" id="PF14397">
    <property type="entry name" value="ATPgrasp_ST"/>
    <property type="match status" value="1"/>
</dbReference>
<evidence type="ECO:0000313" key="2">
    <source>
        <dbReference type="EMBL" id="MCC2130868.1"/>
    </source>
</evidence>
<dbReference type="AlphaFoldDB" id="A0AAE3AIZ2"/>
<keyword evidence="3" id="KW-1185">Reference proteome</keyword>
<accession>A0AAE3AIZ2</accession>
<dbReference type="EMBL" id="JAJEPW010000078">
    <property type="protein sequence ID" value="MCC2130868.1"/>
    <property type="molecule type" value="Genomic_DNA"/>
</dbReference>
<gene>
    <name evidence="2" type="ORF">LKD37_15385</name>
</gene>
<feature type="domain" description="Alpha-L-glutamate ligase-related protein ATP-grasp" evidence="1">
    <location>
        <begin position="165"/>
        <end position="316"/>
    </location>
</feature>
<dbReference type="RefSeq" id="WP_302929996.1">
    <property type="nucleotide sequence ID" value="NZ_JAJEPW010000078.1"/>
</dbReference>
<comment type="caution">
    <text evidence="2">The sequence shown here is derived from an EMBL/GenBank/DDBJ whole genome shotgun (WGS) entry which is preliminary data.</text>
</comment>
<dbReference type="SUPFAM" id="SSF56059">
    <property type="entry name" value="Glutathione synthetase ATP-binding domain-like"/>
    <property type="match status" value="1"/>
</dbReference>
<name>A0AAE3AIZ2_9FIRM</name>
<evidence type="ECO:0000313" key="3">
    <source>
        <dbReference type="Proteomes" id="UP001199319"/>
    </source>
</evidence>
<organism evidence="2 3">
    <name type="scientific">Brotocaccenecus cirricatena</name>
    <dbReference type="NCBI Taxonomy" id="3064195"/>
    <lineage>
        <taxon>Bacteria</taxon>
        <taxon>Bacillati</taxon>
        <taxon>Bacillota</taxon>
        <taxon>Clostridia</taxon>
        <taxon>Eubacteriales</taxon>
        <taxon>Oscillospiraceae</taxon>
        <taxon>Brotocaccenecus</taxon>
    </lineage>
</organism>
<dbReference type="InterPro" id="IPR039523">
    <property type="entry name" value="RimK-rel_E_lig_ATP-grasp"/>
</dbReference>
<protein>
    <recommendedName>
        <fullName evidence="1">Alpha-L-glutamate ligase-related protein ATP-grasp domain-containing protein</fullName>
    </recommendedName>
</protein>